<dbReference type="AlphaFoldDB" id="A0AAD4MRF0"/>
<proteinExistence type="predicted"/>
<evidence type="ECO:0000313" key="2">
    <source>
        <dbReference type="Proteomes" id="UP001201812"/>
    </source>
</evidence>
<name>A0AAD4MRF0_9BILA</name>
<accession>A0AAD4MRF0</accession>
<gene>
    <name evidence="1" type="ORF">DdX_14689</name>
</gene>
<protein>
    <submittedName>
        <fullName evidence="1">Uncharacterized protein</fullName>
    </submittedName>
</protein>
<dbReference type="EMBL" id="JAKKPZ010000077">
    <property type="protein sequence ID" value="KAI1703750.1"/>
    <property type="molecule type" value="Genomic_DNA"/>
</dbReference>
<reference evidence="1" key="1">
    <citation type="submission" date="2022-01" db="EMBL/GenBank/DDBJ databases">
        <title>Genome Sequence Resource for Two Populations of Ditylenchus destructor, the Migratory Endoparasitic Phytonematode.</title>
        <authorList>
            <person name="Zhang H."/>
            <person name="Lin R."/>
            <person name="Xie B."/>
        </authorList>
    </citation>
    <scope>NUCLEOTIDE SEQUENCE</scope>
    <source>
        <strain evidence="1">BazhouSP</strain>
    </source>
</reference>
<dbReference type="Proteomes" id="UP001201812">
    <property type="component" value="Unassembled WGS sequence"/>
</dbReference>
<organism evidence="1 2">
    <name type="scientific">Ditylenchus destructor</name>
    <dbReference type="NCBI Taxonomy" id="166010"/>
    <lineage>
        <taxon>Eukaryota</taxon>
        <taxon>Metazoa</taxon>
        <taxon>Ecdysozoa</taxon>
        <taxon>Nematoda</taxon>
        <taxon>Chromadorea</taxon>
        <taxon>Rhabditida</taxon>
        <taxon>Tylenchina</taxon>
        <taxon>Tylenchomorpha</taxon>
        <taxon>Sphaerularioidea</taxon>
        <taxon>Anguinidae</taxon>
        <taxon>Anguininae</taxon>
        <taxon>Ditylenchus</taxon>
    </lineage>
</organism>
<comment type="caution">
    <text evidence="1">The sequence shown here is derived from an EMBL/GenBank/DDBJ whole genome shotgun (WGS) entry which is preliminary data.</text>
</comment>
<keyword evidence="2" id="KW-1185">Reference proteome</keyword>
<evidence type="ECO:0000313" key="1">
    <source>
        <dbReference type="EMBL" id="KAI1703750.1"/>
    </source>
</evidence>
<sequence>MTGMQFDKFFANGVILCTYMSFLNSSEPKPFKVVFDVGRDDFFPLCGSPMPVQGDEFRFENGVTQEILELRPVDFEKVAEYFSEFNYHTIYYVLHRFLV</sequence>